<comment type="caution">
    <text evidence="1">The sequence shown here is derived from an EMBL/GenBank/DDBJ whole genome shotgun (WGS) entry which is preliminary data.</text>
</comment>
<keyword evidence="2" id="KW-1185">Reference proteome</keyword>
<dbReference type="OrthoDB" id="4366004at2759"/>
<name>A0A0M9WBY5_9EURO</name>
<dbReference type="AlphaFoldDB" id="A0A0M9WBY5"/>
<protein>
    <submittedName>
        <fullName evidence="1">Uncharacterized protein</fullName>
    </submittedName>
</protein>
<evidence type="ECO:0000313" key="1">
    <source>
        <dbReference type="EMBL" id="KOS39089.1"/>
    </source>
</evidence>
<reference evidence="1 2" key="1">
    <citation type="submission" date="2015-08" db="EMBL/GenBank/DDBJ databases">
        <title>Genome sequencing of Penicillium nordicum.</title>
        <authorList>
            <person name="Nguyen H.D."/>
            <person name="Seifert K.A."/>
        </authorList>
    </citation>
    <scope>NUCLEOTIDE SEQUENCE [LARGE SCALE GENOMIC DNA]</scope>
    <source>
        <strain evidence="1 2">DAOMC 185683</strain>
    </source>
</reference>
<organism evidence="1 2">
    <name type="scientific">Penicillium nordicum</name>
    <dbReference type="NCBI Taxonomy" id="229535"/>
    <lineage>
        <taxon>Eukaryota</taxon>
        <taxon>Fungi</taxon>
        <taxon>Dikarya</taxon>
        <taxon>Ascomycota</taxon>
        <taxon>Pezizomycotina</taxon>
        <taxon>Eurotiomycetes</taxon>
        <taxon>Eurotiomycetidae</taxon>
        <taxon>Eurotiales</taxon>
        <taxon>Aspergillaceae</taxon>
        <taxon>Penicillium</taxon>
    </lineage>
</organism>
<dbReference type="EMBL" id="LHQQ01000220">
    <property type="protein sequence ID" value="KOS39089.1"/>
    <property type="molecule type" value="Genomic_DNA"/>
</dbReference>
<gene>
    <name evidence="1" type="ORF">ACN38_g10095</name>
</gene>
<dbReference type="STRING" id="229535.A0A0M9WBY5"/>
<proteinExistence type="predicted"/>
<accession>A0A0M9WBY5</accession>
<dbReference type="Proteomes" id="UP000037696">
    <property type="component" value="Unassembled WGS sequence"/>
</dbReference>
<evidence type="ECO:0000313" key="2">
    <source>
        <dbReference type="Proteomes" id="UP000037696"/>
    </source>
</evidence>
<sequence>MSYLKLLEEDGWYGDPQRHVPTPTVHPTGKNSFTSEDWALAVLAHLQNADWGIPTVWISDRDPKFVRGFWRSMFNALRVALFFAAGYIARTCRRLPYQNCEFHLHTHFSTSLLPYSSDSLQISPTYTPYSLFVLH</sequence>